<dbReference type="AlphaFoldDB" id="A0A4Y3KRC1"/>
<gene>
    <name evidence="1" type="ORF">CGE01nite_27510</name>
</gene>
<keyword evidence="2" id="KW-1185">Reference proteome</keyword>
<dbReference type="PROSITE" id="PS51257">
    <property type="entry name" value="PROKAR_LIPOPROTEIN"/>
    <property type="match status" value="1"/>
</dbReference>
<reference evidence="1 2" key="1">
    <citation type="submission" date="2019-06" db="EMBL/GenBank/DDBJ databases">
        <title>Whole genome shotgun sequence of Cellulomonas gelida NBRC 3748.</title>
        <authorList>
            <person name="Hosoyama A."/>
            <person name="Uohara A."/>
            <person name="Ohji S."/>
            <person name="Ichikawa N."/>
        </authorList>
    </citation>
    <scope>NUCLEOTIDE SEQUENCE [LARGE SCALE GENOMIC DNA]</scope>
    <source>
        <strain evidence="1 2">NBRC 3748</strain>
    </source>
</reference>
<evidence type="ECO:0000313" key="1">
    <source>
        <dbReference type="EMBL" id="GEA85500.1"/>
    </source>
</evidence>
<organism evidence="1 2">
    <name type="scientific">Cellulomonas gelida</name>
    <dbReference type="NCBI Taxonomy" id="1712"/>
    <lineage>
        <taxon>Bacteria</taxon>
        <taxon>Bacillati</taxon>
        <taxon>Actinomycetota</taxon>
        <taxon>Actinomycetes</taxon>
        <taxon>Micrococcales</taxon>
        <taxon>Cellulomonadaceae</taxon>
        <taxon>Cellulomonas</taxon>
    </lineage>
</organism>
<dbReference type="OrthoDB" id="5145397at2"/>
<comment type="caution">
    <text evidence="1">The sequence shown here is derived from an EMBL/GenBank/DDBJ whole genome shotgun (WGS) entry which is preliminary data.</text>
</comment>
<name>A0A4Y3KRC1_9CELL</name>
<dbReference type="Proteomes" id="UP000320461">
    <property type="component" value="Unassembled WGS sequence"/>
</dbReference>
<protein>
    <submittedName>
        <fullName evidence="1">Uncharacterized protein</fullName>
    </submittedName>
</protein>
<evidence type="ECO:0000313" key="2">
    <source>
        <dbReference type="Proteomes" id="UP000320461"/>
    </source>
</evidence>
<sequence>MRDSLLPTVGTRVSRRSAGLGALLLAAVLVVAGCSSSEPARLDTAGATTDQPLLTAEPTADATFEPLDDEQATVGELADGFPSDLVPLPGDADILVSSAVPSADGAFTDISLNLRTTLSAEDLMASLGTSLTGAGFTQSPVASPPAGVAAQSTFARGAGEVVTVAVLDRDGVRTLTLGGRIAVA</sequence>
<proteinExistence type="predicted"/>
<dbReference type="RefSeq" id="WP_053071505.1">
    <property type="nucleotide sequence ID" value="NZ_BJLQ01000037.1"/>
</dbReference>
<accession>A0A4Y3KRC1</accession>
<dbReference type="EMBL" id="BJLQ01000037">
    <property type="protein sequence ID" value="GEA85500.1"/>
    <property type="molecule type" value="Genomic_DNA"/>
</dbReference>